<dbReference type="EMBL" id="CADCUC010000062">
    <property type="protein sequence ID" value="CAA9309043.1"/>
    <property type="molecule type" value="Genomic_DNA"/>
</dbReference>
<organism evidence="2">
    <name type="scientific">uncultured Microvirga sp</name>
    <dbReference type="NCBI Taxonomy" id="412392"/>
    <lineage>
        <taxon>Bacteria</taxon>
        <taxon>Pseudomonadati</taxon>
        <taxon>Pseudomonadota</taxon>
        <taxon>Alphaproteobacteria</taxon>
        <taxon>Hyphomicrobiales</taxon>
        <taxon>Methylobacteriaceae</taxon>
        <taxon>Microvirga</taxon>
        <taxon>environmental samples</taxon>
    </lineage>
</organism>
<sequence length="136" mass="14595">LGRFALFLGPRTSARTLGRVVAPLLPLATMLLLFVAPYGLAGLAVFALAFGISNGIMTIVRATGLAEILGTRGYGAIAGALNLVLMVPRTVTPLALAAFWEWRRSYDPVIWLLVLITTIGAVAFWLASMERLRVPD</sequence>
<feature type="transmembrane region" description="Helical" evidence="1">
    <location>
        <begin position="109"/>
        <end position="127"/>
    </location>
</feature>
<accession>A0A6J4KL55</accession>
<feature type="transmembrane region" description="Helical" evidence="1">
    <location>
        <begin position="24"/>
        <end position="52"/>
    </location>
</feature>
<evidence type="ECO:0000256" key="1">
    <source>
        <dbReference type="SAM" id="Phobius"/>
    </source>
</evidence>
<keyword evidence="1" id="KW-1133">Transmembrane helix</keyword>
<evidence type="ECO:0008006" key="3">
    <source>
        <dbReference type="Google" id="ProtNLM"/>
    </source>
</evidence>
<evidence type="ECO:0000313" key="2">
    <source>
        <dbReference type="EMBL" id="CAA9309043.1"/>
    </source>
</evidence>
<proteinExistence type="predicted"/>
<dbReference type="SUPFAM" id="SSF103473">
    <property type="entry name" value="MFS general substrate transporter"/>
    <property type="match status" value="1"/>
</dbReference>
<name>A0A6J4KL55_9HYPH</name>
<dbReference type="InterPro" id="IPR036259">
    <property type="entry name" value="MFS_trans_sf"/>
</dbReference>
<dbReference type="AlphaFoldDB" id="A0A6J4KL55"/>
<gene>
    <name evidence="2" type="ORF">AVDCRST_MAG90-316</name>
</gene>
<feature type="transmembrane region" description="Helical" evidence="1">
    <location>
        <begin position="73"/>
        <end position="97"/>
    </location>
</feature>
<keyword evidence="1" id="KW-0472">Membrane</keyword>
<keyword evidence="1" id="KW-0812">Transmembrane</keyword>
<feature type="non-terminal residue" evidence="2">
    <location>
        <position position="1"/>
    </location>
</feature>
<reference evidence="2" key="1">
    <citation type="submission" date="2020-02" db="EMBL/GenBank/DDBJ databases">
        <authorList>
            <person name="Meier V. D."/>
        </authorList>
    </citation>
    <scope>NUCLEOTIDE SEQUENCE</scope>
    <source>
        <strain evidence="2">AVDCRST_MAG90</strain>
    </source>
</reference>
<protein>
    <recommendedName>
        <fullName evidence="3">MFS transporter</fullName>
    </recommendedName>
</protein>